<name>A0A699KSX6_TANCI</name>
<organism evidence="1">
    <name type="scientific">Tanacetum cinerariifolium</name>
    <name type="common">Dalmatian daisy</name>
    <name type="synonym">Chrysanthemum cinerariifolium</name>
    <dbReference type="NCBI Taxonomy" id="118510"/>
    <lineage>
        <taxon>Eukaryota</taxon>
        <taxon>Viridiplantae</taxon>
        <taxon>Streptophyta</taxon>
        <taxon>Embryophyta</taxon>
        <taxon>Tracheophyta</taxon>
        <taxon>Spermatophyta</taxon>
        <taxon>Magnoliopsida</taxon>
        <taxon>eudicotyledons</taxon>
        <taxon>Gunneridae</taxon>
        <taxon>Pentapetalae</taxon>
        <taxon>asterids</taxon>
        <taxon>campanulids</taxon>
        <taxon>Asterales</taxon>
        <taxon>Asteraceae</taxon>
        <taxon>Asteroideae</taxon>
        <taxon>Anthemideae</taxon>
        <taxon>Anthemidinae</taxon>
        <taxon>Tanacetum</taxon>
    </lineage>
</organism>
<dbReference type="EMBL" id="BKCJ010540938">
    <property type="protein sequence ID" value="GFB04854.1"/>
    <property type="molecule type" value="Genomic_DNA"/>
</dbReference>
<gene>
    <name evidence="1" type="ORF">Tci_676825</name>
</gene>
<accession>A0A699KSX6</accession>
<dbReference type="AlphaFoldDB" id="A0A699KSX6"/>
<protein>
    <submittedName>
        <fullName evidence="1">Uncharacterized protein</fullName>
    </submittedName>
</protein>
<feature type="non-terminal residue" evidence="1">
    <location>
        <position position="1"/>
    </location>
</feature>
<proteinExistence type="predicted"/>
<comment type="caution">
    <text evidence="1">The sequence shown here is derived from an EMBL/GenBank/DDBJ whole genome shotgun (WGS) entry which is preliminary data.</text>
</comment>
<sequence>HLHLEEFAEENAEQFEGFAEAKVFAEENAEEFAALEVYEPCSEQINDLGIKGVMYSLFMCPYKETLLLADHSNGCIISNDH</sequence>
<reference evidence="1" key="1">
    <citation type="journal article" date="2019" name="Sci. Rep.">
        <title>Draft genome of Tanacetum cinerariifolium, the natural source of mosquito coil.</title>
        <authorList>
            <person name="Yamashiro T."/>
            <person name="Shiraishi A."/>
            <person name="Satake H."/>
            <person name="Nakayama K."/>
        </authorList>
    </citation>
    <scope>NUCLEOTIDE SEQUENCE</scope>
</reference>
<evidence type="ECO:0000313" key="1">
    <source>
        <dbReference type="EMBL" id="GFB04854.1"/>
    </source>
</evidence>